<sequence>MIESEINAFALQDKNLVVTGATSGIGRQIAILCSRLGASLVLLGRNTERLNETRSMLHEPNNHLTYEIDINNYDAASSIIKDAVAKNGKLHGLVNCAGVSPTMPFRTTSNAKMEEVFATNVIAAMNLTKLVCKPANMVGQGGSVVFIASVMGSVGEVGKSLYGMSKGALIAGAKSMAIEYASKNIRFNTISPGVVITPMSMSSEYSKHPEKLDFVTKLHPLGLGMPQDIAQATTFLLSDASRWITGVDLKIDGGYTAK</sequence>
<dbReference type="PANTHER" id="PTHR42760:SF133">
    <property type="entry name" value="3-OXOACYL-[ACYL-CARRIER-PROTEIN] REDUCTASE"/>
    <property type="match status" value="1"/>
</dbReference>
<keyword evidence="2" id="KW-0560">Oxidoreductase</keyword>
<gene>
    <name evidence="3" type="ORF">K1I41_06940</name>
</gene>
<evidence type="ECO:0000256" key="1">
    <source>
        <dbReference type="ARBA" id="ARBA00006484"/>
    </source>
</evidence>
<dbReference type="SUPFAM" id="SSF51735">
    <property type="entry name" value="NAD(P)-binding Rossmann-fold domains"/>
    <property type="match status" value="1"/>
</dbReference>
<proteinExistence type="inferred from homology"/>
<evidence type="ECO:0000313" key="4">
    <source>
        <dbReference type="Proteomes" id="UP000825381"/>
    </source>
</evidence>
<reference evidence="3 4" key="1">
    <citation type="submission" date="2021-07" db="EMBL/GenBank/DDBJ databases">
        <title>Flavobacterium WSW3-B6 sp.nov, isolated from seaweed.</title>
        <authorList>
            <person name="Muhammad N."/>
            <person name="Ho H."/>
            <person name="Lee Y.-J."/>
            <person name="Nguyen T."/>
            <person name="Ho J."/>
            <person name="Kim S.-G."/>
        </authorList>
    </citation>
    <scope>NUCLEOTIDE SEQUENCE [LARGE SCALE GENOMIC DNA]</scope>
    <source>
        <strain evidence="3 4">WSW3-B6</strain>
    </source>
</reference>
<keyword evidence="4" id="KW-1185">Reference proteome</keyword>
<accession>A0ABX8V3A0</accession>
<dbReference type="RefSeq" id="WP_220639654.1">
    <property type="nucleotide sequence ID" value="NZ_CP080429.1"/>
</dbReference>
<dbReference type="InterPro" id="IPR036291">
    <property type="entry name" value="NAD(P)-bd_dom_sf"/>
</dbReference>
<dbReference type="InterPro" id="IPR002347">
    <property type="entry name" value="SDR_fam"/>
</dbReference>
<dbReference type="Pfam" id="PF13561">
    <property type="entry name" value="adh_short_C2"/>
    <property type="match status" value="1"/>
</dbReference>
<dbReference type="PANTHER" id="PTHR42760">
    <property type="entry name" value="SHORT-CHAIN DEHYDROGENASES/REDUCTASES FAMILY MEMBER"/>
    <property type="match status" value="1"/>
</dbReference>
<dbReference type="EMBL" id="CP080429">
    <property type="protein sequence ID" value="QYJ67309.1"/>
    <property type="molecule type" value="Genomic_DNA"/>
</dbReference>
<evidence type="ECO:0000313" key="3">
    <source>
        <dbReference type="EMBL" id="QYJ67309.1"/>
    </source>
</evidence>
<dbReference type="Gene3D" id="3.40.50.720">
    <property type="entry name" value="NAD(P)-binding Rossmann-like Domain"/>
    <property type="match status" value="1"/>
</dbReference>
<protein>
    <submittedName>
        <fullName evidence="3">SDR family oxidoreductase</fullName>
    </submittedName>
</protein>
<comment type="similarity">
    <text evidence="1">Belongs to the short-chain dehydrogenases/reductases (SDR) family.</text>
</comment>
<dbReference type="CDD" id="cd05233">
    <property type="entry name" value="SDR_c"/>
    <property type="match status" value="1"/>
</dbReference>
<organism evidence="3 4">
    <name type="scientific">Flavobacterium litorale</name>
    <dbReference type="NCBI Taxonomy" id="2856519"/>
    <lineage>
        <taxon>Bacteria</taxon>
        <taxon>Pseudomonadati</taxon>
        <taxon>Bacteroidota</taxon>
        <taxon>Flavobacteriia</taxon>
        <taxon>Flavobacteriales</taxon>
        <taxon>Flavobacteriaceae</taxon>
        <taxon>Flavobacterium</taxon>
    </lineage>
</organism>
<dbReference type="PRINTS" id="PR00080">
    <property type="entry name" value="SDRFAMILY"/>
</dbReference>
<dbReference type="PRINTS" id="PR00081">
    <property type="entry name" value="GDHRDH"/>
</dbReference>
<evidence type="ECO:0000256" key="2">
    <source>
        <dbReference type="ARBA" id="ARBA00023002"/>
    </source>
</evidence>
<name>A0ABX8V3A0_9FLAO</name>
<dbReference type="Proteomes" id="UP000825381">
    <property type="component" value="Chromosome"/>
</dbReference>